<evidence type="ECO:0000256" key="2">
    <source>
        <dbReference type="SAM" id="SignalP"/>
    </source>
</evidence>
<dbReference type="RefSeq" id="WP_345459704.1">
    <property type="nucleotide sequence ID" value="NZ_BAABRP010000001.1"/>
</dbReference>
<evidence type="ECO:0000313" key="3">
    <source>
        <dbReference type="EMBL" id="GAA5511549.1"/>
    </source>
</evidence>
<gene>
    <name evidence="3" type="ORF">Dcar01_00260</name>
</gene>
<accession>A0ABP9W2G8</accession>
<dbReference type="SUPFAM" id="SSF49313">
    <property type="entry name" value="Cadherin-like"/>
    <property type="match status" value="1"/>
</dbReference>
<protein>
    <submittedName>
        <fullName evidence="3">Uncharacterized protein</fullName>
    </submittedName>
</protein>
<keyword evidence="2" id="KW-0732">Signal</keyword>
<evidence type="ECO:0000256" key="1">
    <source>
        <dbReference type="SAM" id="MobiDB-lite"/>
    </source>
</evidence>
<name>A0ABP9W2G8_9DEIO</name>
<dbReference type="PRINTS" id="PR01217">
    <property type="entry name" value="PRICHEXTENSN"/>
</dbReference>
<reference evidence="3 4" key="1">
    <citation type="submission" date="2024-02" db="EMBL/GenBank/DDBJ databases">
        <title>Deinococcus carri NBRC 110142.</title>
        <authorList>
            <person name="Ichikawa N."/>
            <person name="Katano-Makiyama Y."/>
            <person name="Hidaka K."/>
        </authorList>
    </citation>
    <scope>NUCLEOTIDE SEQUENCE [LARGE SCALE GENOMIC DNA]</scope>
    <source>
        <strain evidence="3 4">NBRC 110142</strain>
    </source>
</reference>
<dbReference type="PROSITE" id="PS51257">
    <property type="entry name" value="PROKAR_LIPOPROTEIN"/>
    <property type="match status" value="1"/>
</dbReference>
<feature type="compositionally biased region" description="Pro residues" evidence="1">
    <location>
        <begin position="288"/>
        <end position="320"/>
    </location>
</feature>
<feature type="chain" id="PRO_5047243722" evidence="2">
    <location>
        <begin position="28"/>
        <end position="320"/>
    </location>
</feature>
<dbReference type="Proteomes" id="UP001401887">
    <property type="component" value="Unassembled WGS sequence"/>
</dbReference>
<feature type="compositionally biased region" description="Low complexity" evidence="1">
    <location>
        <begin position="248"/>
        <end position="287"/>
    </location>
</feature>
<dbReference type="Pfam" id="PF05345">
    <property type="entry name" value="He_PIG"/>
    <property type="match status" value="1"/>
</dbReference>
<dbReference type="Gene3D" id="2.60.40.10">
    <property type="entry name" value="Immunoglobulins"/>
    <property type="match status" value="1"/>
</dbReference>
<feature type="region of interest" description="Disordered" evidence="1">
    <location>
        <begin position="237"/>
        <end position="320"/>
    </location>
</feature>
<dbReference type="EMBL" id="BAABRP010000001">
    <property type="protein sequence ID" value="GAA5511549.1"/>
    <property type="molecule type" value="Genomic_DNA"/>
</dbReference>
<organism evidence="3 4">
    <name type="scientific">Deinococcus carri</name>
    <dbReference type="NCBI Taxonomy" id="1211323"/>
    <lineage>
        <taxon>Bacteria</taxon>
        <taxon>Thermotogati</taxon>
        <taxon>Deinococcota</taxon>
        <taxon>Deinococci</taxon>
        <taxon>Deinococcales</taxon>
        <taxon>Deinococcaceae</taxon>
        <taxon>Deinococcus</taxon>
    </lineage>
</organism>
<sequence length="320" mass="32371">MRQAFPGGALLAGLALLVSCGSTPTTANGTTSARDALYFTTTNLPVGYLSENYDAPVTVAGGTGPYGVRLAAGSLPPGLSLRNLHLVGTPTKTGTYTFTLEASDANLSSKVQPYTLNVNELPPLALKPQLPGGEIRGETRIPLNIVAPRTVRAARVTWDLPEGVSVTRVQPADAGGVLFWKQAGRTLTVDLGFKAVPRSGTRVALVSLKPQKVVTLDTARFAYEARDGEGKMLAEVKLPEPPAPPAPAKAAPAPTTPATTAPASPTPAGTPATPAAAPTTPGTTPGTPTTPPADPANPGTPAPTPPVTPTPTPPAPGGGS</sequence>
<dbReference type="InterPro" id="IPR015919">
    <property type="entry name" value="Cadherin-like_sf"/>
</dbReference>
<feature type="signal peptide" evidence="2">
    <location>
        <begin position="1"/>
        <end position="27"/>
    </location>
</feature>
<keyword evidence="4" id="KW-1185">Reference proteome</keyword>
<comment type="caution">
    <text evidence="3">The sequence shown here is derived from an EMBL/GenBank/DDBJ whole genome shotgun (WGS) entry which is preliminary data.</text>
</comment>
<evidence type="ECO:0000313" key="4">
    <source>
        <dbReference type="Proteomes" id="UP001401887"/>
    </source>
</evidence>
<dbReference type="InterPro" id="IPR013783">
    <property type="entry name" value="Ig-like_fold"/>
</dbReference>
<proteinExistence type="predicted"/>